<reference evidence="1" key="1">
    <citation type="journal article" date="2017" name="Nature">
        <title>The sunflower genome provides insights into oil metabolism, flowering and Asterid evolution.</title>
        <authorList>
            <person name="Badouin H."/>
            <person name="Gouzy J."/>
            <person name="Grassa C.J."/>
            <person name="Murat F."/>
            <person name="Staton S.E."/>
            <person name="Cottret L."/>
            <person name="Lelandais-Briere C."/>
            <person name="Owens G.L."/>
            <person name="Carrere S."/>
            <person name="Mayjonade B."/>
            <person name="Legrand L."/>
            <person name="Gill N."/>
            <person name="Kane N.C."/>
            <person name="Bowers J.E."/>
            <person name="Hubner S."/>
            <person name="Bellec A."/>
            <person name="Berard A."/>
            <person name="Berges H."/>
            <person name="Blanchet N."/>
            <person name="Boniface M.C."/>
            <person name="Brunel D."/>
            <person name="Catrice O."/>
            <person name="Chaidir N."/>
            <person name="Claudel C."/>
            <person name="Donnadieu C."/>
            <person name="Faraut T."/>
            <person name="Fievet G."/>
            <person name="Helmstetter N."/>
            <person name="King M."/>
            <person name="Knapp S.J."/>
            <person name="Lai Z."/>
            <person name="Le Paslier M.C."/>
            <person name="Lippi Y."/>
            <person name="Lorenzon L."/>
            <person name="Mandel J.R."/>
            <person name="Marage G."/>
            <person name="Marchand G."/>
            <person name="Marquand E."/>
            <person name="Bret-Mestries E."/>
            <person name="Morien E."/>
            <person name="Nambeesan S."/>
            <person name="Nguyen T."/>
            <person name="Pegot-Espagnet P."/>
            <person name="Pouilly N."/>
            <person name="Raftis F."/>
            <person name="Sallet E."/>
            <person name="Schiex T."/>
            <person name="Thomas J."/>
            <person name="Vandecasteele C."/>
            <person name="Vares D."/>
            <person name="Vear F."/>
            <person name="Vautrin S."/>
            <person name="Crespi M."/>
            <person name="Mangin B."/>
            <person name="Burke J.M."/>
            <person name="Salse J."/>
            <person name="Munos S."/>
            <person name="Vincourt P."/>
            <person name="Rieseberg L.H."/>
            <person name="Langlade N.B."/>
        </authorList>
    </citation>
    <scope>NUCLEOTIDE SEQUENCE</scope>
    <source>
        <tissue evidence="1">Leaves</tissue>
    </source>
</reference>
<dbReference type="EC" id="2.7.11.1" evidence="1"/>
<keyword evidence="1" id="KW-0723">Serine/threonine-protein kinase</keyword>
<reference evidence="1" key="2">
    <citation type="submission" date="2020-06" db="EMBL/GenBank/DDBJ databases">
        <title>Helianthus annuus Genome sequencing and assembly Release 2.</title>
        <authorList>
            <person name="Gouzy J."/>
            <person name="Langlade N."/>
            <person name="Munos S."/>
        </authorList>
    </citation>
    <scope>NUCLEOTIDE SEQUENCE</scope>
    <source>
        <tissue evidence="1">Leaves</tissue>
    </source>
</reference>
<dbReference type="GO" id="GO:0004674">
    <property type="term" value="F:protein serine/threonine kinase activity"/>
    <property type="evidence" value="ECO:0007669"/>
    <property type="project" value="UniProtKB-KW"/>
</dbReference>
<sequence length="46" mass="5290">MAKTAYLCVKVDPEKRPSMGEVVQLLEGETEHFKTLTEQFIPHFNP</sequence>
<keyword evidence="1" id="KW-0808">Transferase</keyword>
<dbReference type="InterPro" id="IPR011009">
    <property type="entry name" value="Kinase-like_dom_sf"/>
</dbReference>
<dbReference type="SUPFAM" id="SSF56112">
    <property type="entry name" value="Protein kinase-like (PK-like)"/>
    <property type="match status" value="1"/>
</dbReference>
<dbReference type="Gramene" id="mRNA:HanXRQr2_Chr09g0385761">
    <property type="protein sequence ID" value="mRNA:HanXRQr2_Chr09g0385761"/>
    <property type="gene ID" value="HanXRQr2_Chr09g0385761"/>
</dbReference>
<name>A0A9K3N841_HELAN</name>
<dbReference type="Proteomes" id="UP000215914">
    <property type="component" value="Unassembled WGS sequence"/>
</dbReference>
<dbReference type="AlphaFoldDB" id="A0A9K3N841"/>
<protein>
    <submittedName>
        <fullName evidence="1">Non-specific serine/threonine protein kinase</fullName>
        <ecNumber evidence="1">2.7.11.1</ecNumber>
    </submittedName>
</protein>
<keyword evidence="2" id="KW-1185">Reference proteome</keyword>
<gene>
    <name evidence="1" type="ORF">HanXRQr2_Chr09g0385761</name>
</gene>
<comment type="caution">
    <text evidence="1">The sequence shown here is derived from an EMBL/GenBank/DDBJ whole genome shotgun (WGS) entry which is preliminary data.</text>
</comment>
<evidence type="ECO:0000313" key="2">
    <source>
        <dbReference type="Proteomes" id="UP000215914"/>
    </source>
</evidence>
<evidence type="ECO:0000313" key="1">
    <source>
        <dbReference type="EMBL" id="KAF5790657.1"/>
    </source>
</evidence>
<organism evidence="1 2">
    <name type="scientific">Helianthus annuus</name>
    <name type="common">Common sunflower</name>
    <dbReference type="NCBI Taxonomy" id="4232"/>
    <lineage>
        <taxon>Eukaryota</taxon>
        <taxon>Viridiplantae</taxon>
        <taxon>Streptophyta</taxon>
        <taxon>Embryophyta</taxon>
        <taxon>Tracheophyta</taxon>
        <taxon>Spermatophyta</taxon>
        <taxon>Magnoliopsida</taxon>
        <taxon>eudicotyledons</taxon>
        <taxon>Gunneridae</taxon>
        <taxon>Pentapetalae</taxon>
        <taxon>asterids</taxon>
        <taxon>campanulids</taxon>
        <taxon>Asterales</taxon>
        <taxon>Asteraceae</taxon>
        <taxon>Asteroideae</taxon>
        <taxon>Heliantheae alliance</taxon>
        <taxon>Heliantheae</taxon>
        <taxon>Helianthus</taxon>
    </lineage>
</organism>
<proteinExistence type="predicted"/>
<accession>A0A9K3N841</accession>
<keyword evidence="1" id="KW-0418">Kinase</keyword>
<dbReference type="EMBL" id="MNCJ02000324">
    <property type="protein sequence ID" value="KAF5790657.1"/>
    <property type="molecule type" value="Genomic_DNA"/>
</dbReference>